<evidence type="ECO:0000313" key="1">
    <source>
        <dbReference type="EMBL" id="GAB0175909.1"/>
    </source>
</evidence>
<sequence>MKFNKVECKALHMGQGNPKHKYKLGREWIERSPEEKDLRVLVNEKLNMTWQCVLAVQKANHILGCMKRSVTSRSKEVILPLYCSVMRPHLEYCIQQKDIRRMWSCWAKPRGGPQR</sequence>
<reference evidence="1 2" key="1">
    <citation type="submission" date="2024-06" db="EMBL/GenBank/DDBJ databases">
        <title>The draft genome of Grus japonensis, version 3.</title>
        <authorList>
            <person name="Nabeshima K."/>
            <person name="Suzuki S."/>
            <person name="Onuma M."/>
        </authorList>
    </citation>
    <scope>NUCLEOTIDE SEQUENCE [LARGE SCALE GENOMIC DNA]</scope>
    <source>
        <strain evidence="1 2">451A</strain>
    </source>
</reference>
<protein>
    <recommendedName>
        <fullName evidence="3">Rna-directed dna polymerase from mobile element jockey-like</fullName>
    </recommendedName>
</protein>
<evidence type="ECO:0008006" key="3">
    <source>
        <dbReference type="Google" id="ProtNLM"/>
    </source>
</evidence>
<dbReference type="PANTHER" id="PTHR33332">
    <property type="entry name" value="REVERSE TRANSCRIPTASE DOMAIN-CONTAINING PROTEIN"/>
    <property type="match status" value="1"/>
</dbReference>
<comment type="caution">
    <text evidence="1">The sequence shown here is derived from an EMBL/GenBank/DDBJ whole genome shotgun (WGS) entry which is preliminary data.</text>
</comment>
<gene>
    <name evidence="1" type="ORF">GRJ2_000056100</name>
</gene>
<dbReference type="Proteomes" id="UP001623348">
    <property type="component" value="Unassembled WGS sequence"/>
</dbReference>
<keyword evidence="2" id="KW-1185">Reference proteome</keyword>
<evidence type="ECO:0000313" key="2">
    <source>
        <dbReference type="Proteomes" id="UP001623348"/>
    </source>
</evidence>
<dbReference type="EMBL" id="BAAFJT010000001">
    <property type="protein sequence ID" value="GAB0175909.1"/>
    <property type="molecule type" value="Genomic_DNA"/>
</dbReference>
<accession>A0ABC9VR21</accession>
<proteinExistence type="predicted"/>
<name>A0ABC9VR21_GRUJA</name>
<dbReference type="AlphaFoldDB" id="A0ABC9VR21"/>
<organism evidence="1 2">
    <name type="scientific">Grus japonensis</name>
    <name type="common">Japanese crane</name>
    <name type="synonym">Red-crowned crane</name>
    <dbReference type="NCBI Taxonomy" id="30415"/>
    <lineage>
        <taxon>Eukaryota</taxon>
        <taxon>Metazoa</taxon>
        <taxon>Chordata</taxon>
        <taxon>Craniata</taxon>
        <taxon>Vertebrata</taxon>
        <taxon>Euteleostomi</taxon>
        <taxon>Archelosauria</taxon>
        <taxon>Archosauria</taxon>
        <taxon>Dinosauria</taxon>
        <taxon>Saurischia</taxon>
        <taxon>Theropoda</taxon>
        <taxon>Coelurosauria</taxon>
        <taxon>Aves</taxon>
        <taxon>Neognathae</taxon>
        <taxon>Neoaves</taxon>
        <taxon>Gruiformes</taxon>
        <taxon>Gruidae</taxon>
        <taxon>Grus</taxon>
    </lineage>
</organism>